<comment type="caution">
    <text evidence="2">The sequence shown here is derived from an EMBL/GenBank/DDBJ whole genome shotgun (WGS) entry which is preliminary data.</text>
</comment>
<sequence>MSKLLKDVLKLFSSRPDEIVDKAIGVLSFRPKVLEMLQVPPANMRIPGVPRILGYRYPAPASREAPNVPDMPADRHYDITRYPRDNRNIKPDNVVFMPPRVKAYLETGSDVTHPLLGAGEPQPKKGSPGNKNPAVLRYDPTGLRSTMSATWAETDKSLELHRPHHLPRAEWVEDYDKMLKKAEENGLPPPIGRPLRMRYQRIIRTAHW</sequence>
<accession>A0A835YW15</accession>
<dbReference type="OrthoDB" id="38595at2759"/>
<gene>
    <name evidence="2" type="ORF">JKP88DRAFT_264748</name>
</gene>
<organism evidence="2 3">
    <name type="scientific">Tribonema minus</name>
    <dbReference type="NCBI Taxonomy" id="303371"/>
    <lineage>
        <taxon>Eukaryota</taxon>
        <taxon>Sar</taxon>
        <taxon>Stramenopiles</taxon>
        <taxon>Ochrophyta</taxon>
        <taxon>PX clade</taxon>
        <taxon>Xanthophyceae</taxon>
        <taxon>Tribonematales</taxon>
        <taxon>Tribonemataceae</taxon>
        <taxon>Tribonema</taxon>
    </lineage>
</organism>
<evidence type="ECO:0000313" key="3">
    <source>
        <dbReference type="Proteomes" id="UP000664859"/>
    </source>
</evidence>
<evidence type="ECO:0000256" key="1">
    <source>
        <dbReference type="SAM" id="MobiDB-lite"/>
    </source>
</evidence>
<proteinExistence type="predicted"/>
<dbReference type="AlphaFoldDB" id="A0A835YW15"/>
<keyword evidence="3" id="KW-1185">Reference proteome</keyword>
<dbReference type="EMBL" id="JAFCMP010000517">
    <property type="protein sequence ID" value="KAG5178159.1"/>
    <property type="molecule type" value="Genomic_DNA"/>
</dbReference>
<evidence type="ECO:0000313" key="2">
    <source>
        <dbReference type="EMBL" id="KAG5178159.1"/>
    </source>
</evidence>
<feature type="region of interest" description="Disordered" evidence="1">
    <location>
        <begin position="112"/>
        <end position="139"/>
    </location>
</feature>
<reference evidence="2" key="1">
    <citation type="submission" date="2021-02" db="EMBL/GenBank/DDBJ databases">
        <title>First Annotated Genome of the Yellow-green Alga Tribonema minus.</title>
        <authorList>
            <person name="Mahan K.M."/>
        </authorList>
    </citation>
    <scope>NUCLEOTIDE SEQUENCE</scope>
    <source>
        <strain evidence="2">UTEX B ZZ1240</strain>
    </source>
</reference>
<dbReference type="Proteomes" id="UP000664859">
    <property type="component" value="Unassembled WGS sequence"/>
</dbReference>
<name>A0A835YW15_9STRA</name>
<protein>
    <submittedName>
        <fullName evidence="2">Uncharacterized protein</fullName>
    </submittedName>
</protein>